<sequence length="266" mass="30969">MRAAVLQLSAQGLSNTKLYNYIRIAHKKNVKLLLLGEYILNPFFKELDTISLSMIKEQALSQSKMLKELSTTYNLTIVAPLIIVKKNKIYKTIAKFAPNSTSYYQQQILINYPHWNEEKFFANDIKPIDTPLIFKIDGFKFGVISGFELHFDQIWEKLDTKNVDCVLIPSVSTFDSYDRWKALILSRAFTHNCYILRANRIGEYKDKDICWKFYGDSILASPNGELLEHLGNSEELMIVDMQHSEVVLARRVWGFRESIKKREQKQ</sequence>
<feature type="domain" description="CN hydrolase" evidence="2">
    <location>
        <begin position="17"/>
        <end position="250"/>
    </location>
</feature>
<dbReference type="InterPro" id="IPR050345">
    <property type="entry name" value="Aliph_Amidase/BUP"/>
</dbReference>
<reference evidence="3" key="1">
    <citation type="submission" date="2016-10" db="EMBL/GenBank/DDBJ databases">
        <authorList>
            <person name="de Groot N.N."/>
        </authorList>
    </citation>
    <scope>NUCLEOTIDE SEQUENCE</scope>
</reference>
<proteinExistence type="predicted"/>
<dbReference type="Gene3D" id="3.60.110.10">
    <property type="entry name" value="Carbon-nitrogen hydrolase"/>
    <property type="match status" value="1"/>
</dbReference>
<dbReference type="GO" id="GO:0050126">
    <property type="term" value="F:N-carbamoylputrescine amidase activity"/>
    <property type="evidence" value="ECO:0007669"/>
    <property type="project" value="TreeGrafter"/>
</dbReference>
<name>A0A1W1D581_9ZZZZ</name>
<dbReference type="InterPro" id="IPR036526">
    <property type="entry name" value="C-N_Hydrolase_sf"/>
</dbReference>
<keyword evidence="1 3" id="KW-0378">Hydrolase</keyword>
<accession>A0A1W1D581</accession>
<gene>
    <name evidence="3" type="ORF">MNB_SM-3-1282</name>
</gene>
<organism evidence="3">
    <name type="scientific">hydrothermal vent metagenome</name>
    <dbReference type="NCBI Taxonomy" id="652676"/>
    <lineage>
        <taxon>unclassified sequences</taxon>
        <taxon>metagenomes</taxon>
        <taxon>ecological metagenomes</taxon>
    </lineage>
</organism>
<dbReference type="GO" id="GO:0033388">
    <property type="term" value="P:putrescine biosynthetic process from arginine"/>
    <property type="evidence" value="ECO:0007669"/>
    <property type="project" value="TreeGrafter"/>
</dbReference>
<dbReference type="SUPFAM" id="SSF56317">
    <property type="entry name" value="Carbon-nitrogen hydrolase"/>
    <property type="match status" value="1"/>
</dbReference>
<protein>
    <submittedName>
        <fullName evidence="3">Predicted amidohydrolase</fullName>
    </submittedName>
</protein>
<dbReference type="EMBL" id="FPHP01000046">
    <property type="protein sequence ID" value="SFV75748.1"/>
    <property type="molecule type" value="Genomic_DNA"/>
</dbReference>
<dbReference type="PANTHER" id="PTHR43674:SF2">
    <property type="entry name" value="BETA-UREIDOPROPIONASE"/>
    <property type="match status" value="1"/>
</dbReference>
<dbReference type="CDD" id="cd07197">
    <property type="entry name" value="nitrilase"/>
    <property type="match status" value="1"/>
</dbReference>
<dbReference type="InterPro" id="IPR003010">
    <property type="entry name" value="C-N_Hydrolase"/>
</dbReference>
<evidence type="ECO:0000256" key="1">
    <source>
        <dbReference type="ARBA" id="ARBA00022801"/>
    </source>
</evidence>
<evidence type="ECO:0000259" key="2">
    <source>
        <dbReference type="Pfam" id="PF00795"/>
    </source>
</evidence>
<dbReference type="AlphaFoldDB" id="A0A1W1D581"/>
<dbReference type="Pfam" id="PF00795">
    <property type="entry name" value="CN_hydrolase"/>
    <property type="match status" value="1"/>
</dbReference>
<evidence type="ECO:0000313" key="3">
    <source>
        <dbReference type="EMBL" id="SFV75748.1"/>
    </source>
</evidence>
<dbReference type="PANTHER" id="PTHR43674">
    <property type="entry name" value="NITRILASE C965.09-RELATED"/>
    <property type="match status" value="1"/>
</dbReference>